<feature type="domain" description="F-box" evidence="1">
    <location>
        <begin position="27"/>
        <end position="67"/>
    </location>
</feature>
<dbReference type="AlphaFoldDB" id="A0AAV9XED8"/>
<evidence type="ECO:0000259" key="1">
    <source>
        <dbReference type="SMART" id="SM00256"/>
    </source>
</evidence>
<keyword evidence="3" id="KW-1185">Reference proteome</keyword>
<protein>
    <recommendedName>
        <fullName evidence="1">F-box domain-containing protein</fullName>
    </recommendedName>
</protein>
<sequence length="333" mass="37673">MHRSNSTDKADRKNTEPRSKIITMGFIPEVLEDIFLHVPALELILSCRLVCKAWRDLIDAESPALKEYTASGIRREDSPIENGESTIFTPMAIHFYSMLWKKLAKALVVYIERKPPRKSVVDHLMRKQTWEVEQEDPEYEGSLAAGGSLHTLLYRGLVALAIMPVWLPAKVIKTYTVDAVRDHRKAKTMAERQETVKEIFAQFDAPAKNIQLCRKDLKKTTGVVLEFDEVPDGSRRGGLGRHSELNVSSVTNDTGVPEAAWNIMVYMAGVAYDANFSYKNGTEPAYKTWALQFEQRASGEEGWNVVKEEMEFETHGAFKTSVGETNVSFVKRK</sequence>
<dbReference type="Gene3D" id="1.20.1280.50">
    <property type="match status" value="1"/>
</dbReference>
<reference evidence="2 3" key="1">
    <citation type="submission" date="2019-10" db="EMBL/GenBank/DDBJ databases">
        <authorList>
            <person name="Palmer J.M."/>
        </authorList>
    </citation>
    <scope>NUCLEOTIDE SEQUENCE [LARGE SCALE GENOMIC DNA]</scope>
    <source>
        <strain evidence="2 3">TWF694</strain>
    </source>
</reference>
<evidence type="ECO:0000313" key="2">
    <source>
        <dbReference type="EMBL" id="KAK6540470.1"/>
    </source>
</evidence>
<gene>
    <name evidence="2" type="ORF">TWF694_009264</name>
</gene>
<dbReference type="InterPro" id="IPR001810">
    <property type="entry name" value="F-box_dom"/>
</dbReference>
<dbReference type="SUPFAM" id="SSF81383">
    <property type="entry name" value="F-box domain"/>
    <property type="match status" value="1"/>
</dbReference>
<evidence type="ECO:0000313" key="3">
    <source>
        <dbReference type="Proteomes" id="UP001365542"/>
    </source>
</evidence>
<dbReference type="InterPro" id="IPR036047">
    <property type="entry name" value="F-box-like_dom_sf"/>
</dbReference>
<dbReference type="Pfam" id="PF00646">
    <property type="entry name" value="F-box"/>
    <property type="match status" value="1"/>
</dbReference>
<proteinExistence type="predicted"/>
<dbReference type="Proteomes" id="UP001365542">
    <property type="component" value="Unassembled WGS sequence"/>
</dbReference>
<organism evidence="2 3">
    <name type="scientific">Orbilia ellipsospora</name>
    <dbReference type="NCBI Taxonomy" id="2528407"/>
    <lineage>
        <taxon>Eukaryota</taxon>
        <taxon>Fungi</taxon>
        <taxon>Dikarya</taxon>
        <taxon>Ascomycota</taxon>
        <taxon>Pezizomycotina</taxon>
        <taxon>Orbiliomycetes</taxon>
        <taxon>Orbiliales</taxon>
        <taxon>Orbiliaceae</taxon>
        <taxon>Orbilia</taxon>
    </lineage>
</organism>
<dbReference type="CDD" id="cd22083">
    <property type="entry name" value="F-box_FBA"/>
    <property type="match status" value="1"/>
</dbReference>
<dbReference type="SMART" id="SM00256">
    <property type="entry name" value="FBOX"/>
    <property type="match status" value="1"/>
</dbReference>
<accession>A0AAV9XED8</accession>
<comment type="caution">
    <text evidence="2">The sequence shown here is derived from an EMBL/GenBank/DDBJ whole genome shotgun (WGS) entry which is preliminary data.</text>
</comment>
<name>A0AAV9XED8_9PEZI</name>
<dbReference type="EMBL" id="JAVHJO010000005">
    <property type="protein sequence ID" value="KAK6540470.1"/>
    <property type="molecule type" value="Genomic_DNA"/>
</dbReference>